<dbReference type="Gene3D" id="3.30.420.10">
    <property type="entry name" value="Ribonuclease H-like superfamily/Ribonuclease H"/>
    <property type="match status" value="1"/>
</dbReference>
<dbReference type="Proteomes" id="UP000007819">
    <property type="component" value="Chromosome A1"/>
</dbReference>
<proteinExistence type="predicted"/>
<dbReference type="EnsemblMetazoa" id="XM_008182134.1">
    <property type="protein sequence ID" value="XP_008180356.1"/>
    <property type="gene ID" value="LOC103308558"/>
</dbReference>
<reference evidence="3" key="1">
    <citation type="submission" date="2010-06" db="EMBL/GenBank/DDBJ databases">
        <authorList>
            <person name="Jiang H."/>
            <person name="Abraham K."/>
            <person name="Ali S."/>
            <person name="Alsbrooks S.L."/>
            <person name="Anim B.N."/>
            <person name="Anosike U.S."/>
            <person name="Attaway T."/>
            <person name="Bandaranaike D.P."/>
            <person name="Battles P.K."/>
            <person name="Bell S.N."/>
            <person name="Bell A.V."/>
            <person name="Beltran B."/>
            <person name="Bickham C."/>
            <person name="Bustamante Y."/>
            <person name="Caleb T."/>
            <person name="Canada A."/>
            <person name="Cardenas V."/>
            <person name="Carter K."/>
            <person name="Chacko J."/>
            <person name="Chandrabose M.N."/>
            <person name="Chavez D."/>
            <person name="Chavez A."/>
            <person name="Chen L."/>
            <person name="Chu H.-S."/>
            <person name="Claassen K.J."/>
            <person name="Cockrell R."/>
            <person name="Collins M."/>
            <person name="Cooper J.A."/>
            <person name="Cree A."/>
            <person name="Curry S.M."/>
            <person name="Da Y."/>
            <person name="Dao M.D."/>
            <person name="Das B."/>
            <person name="Davila M.-L."/>
            <person name="Davy-Carroll L."/>
            <person name="Denson S."/>
            <person name="Dinh H."/>
            <person name="Ebong V.E."/>
            <person name="Edwards J.R."/>
            <person name="Egan A."/>
            <person name="El-Daye J."/>
            <person name="Escobedo L."/>
            <person name="Fernandez S."/>
            <person name="Fernando P.R."/>
            <person name="Flagg N."/>
            <person name="Forbes L.D."/>
            <person name="Fowler R.G."/>
            <person name="Fu Q."/>
            <person name="Gabisi R.A."/>
            <person name="Ganer J."/>
            <person name="Garbino Pronczuk A."/>
            <person name="Garcia R.M."/>
            <person name="Garner T."/>
            <person name="Garrett T.E."/>
            <person name="Gonzalez D.A."/>
            <person name="Hamid H."/>
            <person name="Hawkins E.S."/>
            <person name="Hirani K."/>
            <person name="Hogues M.E."/>
            <person name="Hollins B."/>
            <person name="Hsiao C.-H."/>
            <person name="Jabil R."/>
            <person name="James M.L."/>
            <person name="Jhangiani S.N."/>
            <person name="Johnson B."/>
            <person name="Johnson Q."/>
            <person name="Joshi V."/>
            <person name="Kalu J.B."/>
            <person name="Kam C."/>
            <person name="Kashfia A."/>
            <person name="Keebler J."/>
            <person name="Kisamo H."/>
            <person name="Kovar C.L."/>
            <person name="Lago L.A."/>
            <person name="Lai C.-Y."/>
            <person name="Laidlaw J."/>
            <person name="Lara F."/>
            <person name="Le T.-K."/>
            <person name="Lee S.L."/>
            <person name="Legall F.H."/>
            <person name="Lemon S.J."/>
            <person name="Lewis L.R."/>
            <person name="Li B."/>
            <person name="Liu Y."/>
            <person name="Liu Y.-S."/>
            <person name="Lopez J."/>
            <person name="Lozado R.J."/>
            <person name="Lu J."/>
            <person name="Madu R.C."/>
            <person name="Maheshwari M."/>
            <person name="Maheshwari R."/>
            <person name="Malloy K."/>
            <person name="Martinez E."/>
            <person name="Mathew T."/>
            <person name="Mercado I.C."/>
            <person name="Mercado C."/>
            <person name="Meyer B."/>
            <person name="Montgomery K."/>
            <person name="Morgan M.B."/>
            <person name="Munidasa M."/>
            <person name="Nazareth L.V."/>
            <person name="Nelson J."/>
            <person name="Ng B.M."/>
            <person name="Nguyen N.B."/>
            <person name="Nguyen P.Q."/>
            <person name="Nguyen T."/>
            <person name="Obregon M."/>
            <person name="Okwuonu G.O."/>
            <person name="Onwere C.G."/>
            <person name="Orozco G."/>
            <person name="Parra A."/>
            <person name="Patel S."/>
            <person name="Patil S."/>
            <person name="Perez A."/>
            <person name="Perez Y."/>
            <person name="Pham C."/>
            <person name="Primus E.L."/>
            <person name="Pu L.-L."/>
            <person name="Puazo M."/>
            <person name="Qin X."/>
            <person name="Quiroz J.B."/>
            <person name="Reese J."/>
            <person name="Richards S."/>
            <person name="Rives C.M."/>
            <person name="Robberts R."/>
            <person name="Ruiz S.J."/>
            <person name="Ruiz M.J."/>
            <person name="Santibanez J."/>
            <person name="Schneider B.W."/>
            <person name="Sisson I."/>
            <person name="Smith M."/>
            <person name="Sodergren E."/>
            <person name="Song X.-Z."/>
            <person name="Song B.B."/>
            <person name="Summersgill H."/>
            <person name="Thelus R."/>
            <person name="Thornton R.D."/>
            <person name="Trejos Z.Y."/>
            <person name="Usmani K."/>
            <person name="Vattathil S."/>
            <person name="Villasana D."/>
            <person name="Walker D.L."/>
            <person name="Wang S."/>
            <person name="Wang K."/>
            <person name="White C.S."/>
            <person name="Williams A.C."/>
            <person name="Williamson J."/>
            <person name="Wilson K."/>
            <person name="Woghiren I.O."/>
            <person name="Woodworth J.R."/>
            <person name="Worley K.C."/>
            <person name="Wright R.A."/>
            <person name="Wu W."/>
            <person name="Young L."/>
            <person name="Zhang L."/>
            <person name="Zhang J."/>
            <person name="Zhu Y."/>
            <person name="Muzny D.M."/>
            <person name="Weinstock G."/>
            <person name="Gibbs R.A."/>
        </authorList>
    </citation>
    <scope>NUCLEOTIDE SEQUENCE [LARGE SCALE GENOMIC DNA]</scope>
    <source>
        <strain evidence="3">LSR1</strain>
    </source>
</reference>
<dbReference type="GeneID" id="103308558"/>
<dbReference type="PANTHER" id="PTHR33939">
    <property type="entry name" value="PROTEIN CBG22215"/>
    <property type="match status" value="1"/>
</dbReference>
<dbReference type="KEGG" id="api:103308558"/>
<reference evidence="2" key="2">
    <citation type="submission" date="2022-06" db="UniProtKB">
        <authorList>
            <consortium name="EnsemblMetazoa"/>
        </authorList>
    </citation>
    <scope>IDENTIFICATION</scope>
</reference>
<dbReference type="Pfam" id="PF13358">
    <property type="entry name" value="DDE_3"/>
    <property type="match status" value="1"/>
</dbReference>
<keyword evidence="3" id="KW-1185">Reference proteome</keyword>
<evidence type="ECO:0000259" key="1">
    <source>
        <dbReference type="Pfam" id="PF13358"/>
    </source>
</evidence>
<feature type="domain" description="Tc1-like transposase DDE" evidence="1">
    <location>
        <begin position="73"/>
        <end position="205"/>
    </location>
</feature>
<dbReference type="OrthoDB" id="6618660at2759"/>
<dbReference type="InterPro" id="IPR036397">
    <property type="entry name" value="RNaseH_sf"/>
</dbReference>
<sequence>MNDIREKTPDKPIFYLDETWLNQNHTRSYIWQDSHIDGGLKIPTGKEARLILVHIGLAKTGFIPQCKLLYKNTKSTSSDYHSEINSDIFRDWFLKMLNMLKEPSVIVMDNASYHSIELNKALTTNSKKEIVQNRSNEKKIPFLPLETKVELLEKVKMNKKKECVYELDEEAYKIGHEVVRLPPYHCQYNPIEFIWVQVKSEVATKNTTFKIADVEKLTHEAIENVTVDNWKKCVEHAERVQKEDAEKELVREIRLEPVILTINPEDDDSSF</sequence>
<accession>A0A8R1X1P0</accession>
<name>A0A8R1X1P0_ACYPI</name>
<dbReference type="AlphaFoldDB" id="A0A8R1X1P0"/>
<dbReference type="GO" id="GO:0003676">
    <property type="term" value="F:nucleic acid binding"/>
    <property type="evidence" value="ECO:0007669"/>
    <property type="project" value="InterPro"/>
</dbReference>
<evidence type="ECO:0000313" key="2">
    <source>
        <dbReference type="EnsemblMetazoa" id="XP_008180356.1"/>
    </source>
</evidence>
<dbReference type="PANTHER" id="PTHR33939:SF1">
    <property type="entry name" value="DUF4371 DOMAIN-CONTAINING PROTEIN"/>
    <property type="match status" value="1"/>
</dbReference>
<organism evidence="2 3">
    <name type="scientific">Acyrthosiphon pisum</name>
    <name type="common">Pea aphid</name>
    <dbReference type="NCBI Taxonomy" id="7029"/>
    <lineage>
        <taxon>Eukaryota</taxon>
        <taxon>Metazoa</taxon>
        <taxon>Ecdysozoa</taxon>
        <taxon>Arthropoda</taxon>
        <taxon>Hexapoda</taxon>
        <taxon>Insecta</taxon>
        <taxon>Pterygota</taxon>
        <taxon>Neoptera</taxon>
        <taxon>Paraneoptera</taxon>
        <taxon>Hemiptera</taxon>
        <taxon>Sternorrhyncha</taxon>
        <taxon>Aphidomorpha</taxon>
        <taxon>Aphidoidea</taxon>
        <taxon>Aphididae</taxon>
        <taxon>Macrosiphini</taxon>
        <taxon>Acyrthosiphon</taxon>
    </lineage>
</organism>
<dbReference type="RefSeq" id="XP_008180356.1">
    <property type="nucleotide sequence ID" value="XM_008182134.1"/>
</dbReference>
<protein>
    <recommendedName>
        <fullName evidence="1">Tc1-like transposase DDE domain-containing protein</fullName>
    </recommendedName>
</protein>
<dbReference type="InterPro" id="IPR038717">
    <property type="entry name" value="Tc1-like_DDE_dom"/>
</dbReference>
<evidence type="ECO:0000313" key="3">
    <source>
        <dbReference type="Proteomes" id="UP000007819"/>
    </source>
</evidence>